<evidence type="ECO:0000256" key="5">
    <source>
        <dbReference type="ARBA" id="ARBA00022725"/>
    </source>
</evidence>
<evidence type="ECO:0000259" key="15">
    <source>
        <dbReference type="PROSITE" id="PS50262"/>
    </source>
</evidence>
<feature type="transmembrane region" description="Helical" evidence="14">
    <location>
        <begin position="20"/>
        <end position="46"/>
    </location>
</feature>
<evidence type="ECO:0000256" key="6">
    <source>
        <dbReference type="ARBA" id="ARBA00022989"/>
    </source>
</evidence>
<dbReference type="PRINTS" id="PR00245">
    <property type="entry name" value="OLFACTORYR"/>
</dbReference>
<evidence type="ECO:0000256" key="8">
    <source>
        <dbReference type="ARBA" id="ARBA00023136"/>
    </source>
</evidence>
<dbReference type="GO" id="GO:0005549">
    <property type="term" value="F:odorant binding"/>
    <property type="evidence" value="ECO:0007669"/>
    <property type="project" value="TreeGrafter"/>
</dbReference>
<keyword evidence="17" id="KW-1185">Reference proteome</keyword>
<dbReference type="Gene3D" id="1.20.1070.10">
    <property type="entry name" value="Rhodopsin 7-helix transmembrane proteins"/>
    <property type="match status" value="1"/>
</dbReference>
<dbReference type="Pfam" id="PF13853">
    <property type="entry name" value="7tm_4"/>
    <property type="match status" value="1"/>
</dbReference>
<keyword evidence="12 13" id="KW-0807">Transducer</keyword>
<dbReference type="PANTHER" id="PTHR26451">
    <property type="entry name" value="G_PROTEIN_RECEP_F1_2 DOMAIN-CONTAINING PROTEIN"/>
    <property type="match status" value="1"/>
</dbReference>
<evidence type="ECO:0000256" key="7">
    <source>
        <dbReference type="ARBA" id="ARBA00023040"/>
    </source>
</evidence>
<dbReference type="Ensembl" id="ENSCSET00000010570.1">
    <property type="protein sequence ID" value="ENSCSEP00000010445.1"/>
    <property type="gene ID" value="ENSCSEG00000006708.1"/>
</dbReference>
<dbReference type="InterPro" id="IPR017452">
    <property type="entry name" value="GPCR_Rhodpsn_7TM"/>
</dbReference>
<dbReference type="KEGG" id="csem:103399139"/>
<keyword evidence="5 14" id="KW-0552">Olfaction</keyword>
<proteinExistence type="inferred from homology"/>
<feature type="transmembrane region" description="Helical" evidence="14">
    <location>
        <begin position="138"/>
        <end position="163"/>
    </location>
</feature>
<dbReference type="SUPFAM" id="SSF81321">
    <property type="entry name" value="Family A G protein-coupled receptor-like"/>
    <property type="match status" value="1"/>
</dbReference>
<keyword evidence="11" id="KW-0325">Glycoprotein</keyword>
<feature type="transmembrane region" description="Helical" evidence="14">
    <location>
        <begin position="95"/>
        <end position="117"/>
    </location>
</feature>
<dbReference type="PRINTS" id="PR00237">
    <property type="entry name" value="GPCRRHODOPSN"/>
</dbReference>
<dbReference type="GeneTree" id="ENSGT00950000183048"/>
<dbReference type="InterPro" id="IPR052921">
    <property type="entry name" value="GPCR1_Superfamily_Member"/>
</dbReference>
<evidence type="ECO:0000256" key="9">
    <source>
        <dbReference type="ARBA" id="ARBA00023157"/>
    </source>
</evidence>
<dbReference type="OrthoDB" id="6147321at2759"/>
<keyword evidence="8 14" id="KW-0472">Membrane</keyword>
<evidence type="ECO:0000256" key="12">
    <source>
        <dbReference type="ARBA" id="ARBA00023224"/>
    </source>
</evidence>
<sequence length="318" mass="36185">MDNTTALTFIMTAYSAMENYKHWMFCVFLLLYVITVFLNVLLITVIHQNKKLHQPMNVFSCALSLNELYGSTALLPTIMALLLSQTYEMTVRWCMMQVFFLHTYAAAELCILAVMGYDRYIAICKPLHYHGLMSNSRAAMISALAAVYPMLVFGSFFSLTVQISICGNELHKLYCVNMELVKNSCSSFSYISNVGLLLLLILVVPQPVMIVFSYVRILKVCRKLSRESQRNALKTCLPHLLSLLNYTIGSTFEILQTRFNTTHVPIEARIFLSLYFLVTPPIVNPVLYGLGTKLVRDHILKLFIRYKVLTTLIAKALV</sequence>
<dbReference type="PROSITE" id="PS50262">
    <property type="entry name" value="G_PROTEIN_RECEP_F1_2"/>
    <property type="match status" value="1"/>
</dbReference>
<dbReference type="FunFam" id="1.20.1070.10:FF:000024">
    <property type="entry name" value="Olfactory receptor"/>
    <property type="match status" value="1"/>
</dbReference>
<accession>A0A3P8VDC3</accession>
<dbReference type="Proteomes" id="UP000265120">
    <property type="component" value="Unassembled WGS sequence"/>
</dbReference>
<evidence type="ECO:0000256" key="14">
    <source>
        <dbReference type="RuleBase" id="RU363047"/>
    </source>
</evidence>
<protein>
    <recommendedName>
        <fullName evidence="14">Olfactory receptor</fullName>
    </recommendedName>
</protein>
<dbReference type="OMA" id="AYAVMEN"/>
<evidence type="ECO:0000313" key="17">
    <source>
        <dbReference type="Proteomes" id="UP000265120"/>
    </source>
</evidence>
<keyword evidence="10 13" id="KW-0675">Receptor</keyword>
<dbReference type="InterPro" id="IPR000725">
    <property type="entry name" value="Olfact_rcpt"/>
</dbReference>
<evidence type="ECO:0000256" key="13">
    <source>
        <dbReference type="RuleBase" id="RU000688"/>
    </source>
</evidence>
<keyword evidence="6 14" id="KW-1133">Transmembrane helix</keyword>
<keyword evidence="7 13" id="KW-0297">G-protein coupled receptor</keyword>
<comment type="similarity">
    <text evidence="13">Belongs to the G-protein coupled receptor 1 family.</text>
</comment>
<reference evidence="16" key="2">
    <citation type="submission" date="2025-09" db="UniProtKB">
        <authorList>
            <consortium name="Ensembl"/>
        </authorList>
    </citation>
    <scope>IDENTIFICATION</scope>
</reference>
<evidence type="ECO:0000256" key="2">
    <source>
        <dbReference type="ARBA" id="ARBA00022475"/>
    </source>
</evidence>
<evidence type="ECO:0000256" key="4">
    <source>
        <dbReference type="ARBA" id="ARBA00022692"/>
    </source>
</evidence>
<comment type="subcellular location">
    <subcellularLocation>
        <location evidence="1 14">Cell membrane</location>
        <topology evidence="1 14">Multi-pass membrane protein</topology>
    </subcellularLocation>
</comment>
<feature type="transmembrane region" description="Helical" evidence="14">
    <location>
        <begin position="236"/>
        <end position="255"/>
    </location>
</feature>
<dbReference type="InParanoid" id="A0A3P8VDC3"/>
<feature type="domain" description="G-protein coupled receptors family 1 profile" evidence="15">
    <location>
        <begin position="38"/>
        <end position="288"/>
    </location>
</feature>
<keyword evidence="4 13" id="KW-0812">Transmembrane</keyword>
<organism evidence="16 17">
    <name type="scientific">Cynoglossus semilaevis</name>
    <name type="common">Tongue sole</name>
    <dbReference type="NCBI Taxonomy" id="244447"/>
    <lineage>
        <taxon>Eukaryota</taxon>
        <taxon>Metazoa</taxon>
        <taxon>Chordata</taxon>
        <taxon>Craniata</taxon>
        <taxon>Vertebrata</taxon>
        <taxon>Euteleostomi</taxon>
        <taxon>Actinopterygii</taxon>
        <taxon>Neopterygii</taxon>
        <taxon>Teleostei</taxon>
        <taxon>Neoteleostei</taxon>
        <taxon>Acanthomorphata</taxon>
        <taxon>Carangaria</taxon>
        <taxon>Pleuronectiformes</taxon>
        <taxon>Pleuronectoidei</taxon>
        <taxon>Cynoglossidae</taxon>
        <taxon>Cynoglossinae</taxon>
        <taxon>Cynoglossus</taxon>
    </lineage>
</organism>
<reference evidence="16" key="1">
    <citation type="submission" date="2025-08" db="UniProtKB">
        <authorList>
            <consortium name="Ensembl"/>
        </authorList>
    </citation>
    <scope>IDENTIFICATION</scope>
</reference>
<dbReference type="GO" id="GO:0005886">
    <property type="term" value="C:plasma membrane"/>
    <property type="evidence" value="ECO:0007669"/>
    <property type="project" value="UniProtKB-SubCell"/>
</dbReference>
<feature type="transmembrane region" description="Helical" evidence="14">
    <location>
        <begin position="270"/>
        <end position="291"/>
    </location>
</feature>
<evidence type="ECO:0000313" key="16">
    <source>
        <dbReference type="Ensembl" id="ENSCSEP00000010445.1"/>
    </source>
</evidence>
<evidence type="ECO:0000256" key="11">
    <source>
        <dbReference type="ARBA" id="ARBA00023180"/>
    </source>
</evidence>
<evidence type="ECO:0000256" key="10">
    <source>
        <dbReference type="ARBA" id="ARBA00023170"/>
    </source>
</evidence>
<dbReference type="RefSeq" id="XP_008336096.1">
    <property type="nucleotide sequence ID" value="XM_008337874.3"/>
</dbReference>
<dbReference type="PROSITE" id="PS00237">
    <property type="entry name" value="G_PROTEIN_RECEP_F1_1"/>
    <property type="match status" value="1"/>
</dbReference>
<keyword evidence="9" id="KW-1015">Disulfide bond</keyword>
<feature type="transmembrane region" description="Helical" evidence="14">
    <location>
        <begin position="58"/>
        <end position="83"/>
    </location>
</feature>
<dbReference type="PANTHER" id="PTHR26451:SF885">
    <property type="entry name" value="OLFACTORY RECEPTOR"/>
    <property type="match status" value="1"/>
</dbReference>
<dbReference type="GeneID" id="103399139"/>
<name>A0A3P8VDC3_CYNSE</name>
<dbReference type="AlphaFoldDB" id="A0A3P8VDC3"/>
<dbReference type="InterPro" id="IPR000276">
    <property type="entry name" value="GPCR_Rhodpsn"/>
</dbReference>
<evidence type="ECO:0000256" key="1">
    <source>
        <dbReference type="ARBA" id="ARBA00004651"/>
    </source>
</evidence>
<feature type="transmembrane region" description="Helical" evidence="14">
    <location>
        <begin position="190"/>
        <end position="215"/>
    </location>
</feature>
<dbReference type="GO" id="GO:0004930">
    <property type="term" value="F:G protein-coupled receptor activity"/>
    <property type="evidence" value="ECO:0007669"/>
    <property type="project" value="UniProtKB-KW"/>
</dbReference>
<evidence type="ECO:0000256" key="3">
    <source>
        <dbReference type="ARBA" id="ARBA00022606"/>
    </source>
</evidence>
<dbReference type="GO" id="GO:0004984">
    <property type="term" value="F:olfactory receptor activity"/>
    <property type="evidence" value="ECO:0007669"/>
    <property type="project" value="InterPro"/>
</dbReference>
<keyword evidence="3 14" id="KW-0716">Sensory transduction</keyword>
<keyword evidence="2 14" id="KW-1003">Cell membrane</keyword>